<dbReference type="Gene3D" id="1.20.1600.10">
    <property type="entry name" value="Outer membrane efflux proteins (OEP)"/>
    <property type="match status" value="1"/>
</dbReference>
<dbReference type="PANTHER" id="PTHR30203">
    <property type="entry name" value="OUTER MEMBRANE CATION EFFLUX PROTEIN"/>
    <property type="match status" value="1"/>
</dbReference>
<dbReference type="PANTHER" id="PTHR30203:SF24">
    <property type="entry name" value="BLR4935 PROTEIN"/>
    <property type="match status" value="1"/>
</dbReference>
<comment type="similarity">
    <text evidence="1">Belongs to the outer membrane factor (OMF) (TC 1.B.17) family.</text>
</comment>
<name>A0A517Q7V1_9PLAN</name>
<evidence type="ECO:0000256" key="1">
    <source>
        <dbReference type="ARBA" id="ARBA00007613"/>
    </source>
</evidence>
<dbReference type="InterPro" id="IPR003423">
    <property type="entry name" value="OMP_efflux"/>
</dbReference>
<keyword evidence="3" id="KW-1185">Reference proteome</keyword>
<dbReference type="InterPro" id="IPR010131">
    <property type="entry name" value="MdtP/NodT-like"/>
</dbReference>
<reference evidence="2 3" key="1">
    <citation type="submission" date="2019-03" db="EMBL/GenBank/DDBJ databases">
        <title>Deep-cultivation of Planctomycetes and their phenomic and genomic characterization uncovers novel biology.</title>
        <authorList>
            <person name="Wiegand S."/>
            <person name="Jogler M."/>
            <person name="Boedeker C."/>
            <person name="Pinto D."/>
            <person name="Vollmers J."/>
            <person name="Rivas-Marin E."/>
            <person name="Kohn T."/>
            <person name="Peeters S.H."/>
            <person name="Heuer A."/>
            <person name="Rast P."/>
            <person name="Oberbeckmann S."/>
            <person name="Bunk B."/>
            <person name="Jeske O."/>
            <person name="Meyerdierks A."/>
            <person name="Storesund J.E."/>
            <person name="Kallscheuer N."/>
            <person name="Luecker S."/>
            <person name="Lage O.M."/>
            <person name="Pohl T."/>
            <person name="Merkel B.J."/>
            <person name="Hornburger P."/>
            <person name="Mueller R.-W."/>
            <person name="Bruemmer F."/>
            <person name="Labrenz M."/>
            <person name="Spormann A.M."/>
            <person name="Op den Camp H."/>
            <person name="Overmann J."/>
            <person name="Amann R."/>
            <person name="Jetten M.S.M."/>
            <person name="Mascher T."/>
            <person name="Medema M.H."/>
            <person name="Devos D.P."/>
            <person name="Kaster A.-K."/>
            <person name="Ovreas L."/>
            <person name="Rohde M."/>
            <person name="Galperin M.Y."/>
            <person name="Jogler C."/>
        </authorList>
    </citation>
    <scope>NUCLEOTIDE SEQUENCE [LARGE SCALE GENOMIC DNA]</scope>
    <source>
        <strain evidence="2 3">Enr10</strain>
    </source>
</reference>
<organism evidence="2 3">
    <name type="scientific">Gimesia panareensis</name>
    <dbReference type="NCBI Taxonomy" id="2527978"/>
    <lineage>
        <taxon>Bacteria</taxon>
        <taxon>Pseudomonadati</taxon>
        <taxon>Planctomycetota</taxon>
        <taxon>Planctomycetia</taxon>
        <taxon>Planctomycetales</taxon>
        <taxon>Planctomycetaceae</taxon>
        <taxon>Gimesia</taxon>
    </lineage>
</organism>
<dbReference type="RefSeq" id="WP_145450358.1">
    <property type="nucleotide sequence ID" value="NZ_CP037421.1"/>
</dbReference>
<dbReference type="GO" id="GO:0015562">
    <property type="term" value="F:efflux transmembrane transporter activity"/>
    <property type="evidence" value="ECO:0007669"/>
    <property type="project" value="InterPro"/>
</dbReference>
<dbReference type="Pfam" id="PF02321">
    <property type="entry name" value="OEP"/>
    <property type="match status" value="1"/>
</dbReference>
<evidence type="ECO:0000313" key="2">
    <source>
        <dbReference type="EMBL" id="QDT27705.1"/>
    </source>
</evidence>
<evidence type="ECO:0000313" key="3">
    <source>
        <dbReference type="Proteomes" id="UP000315647"/>
    </source>
</evidence>
<dbReference type="SUPFAM" id="SSF56954">
    <property type="entry name" value="Outer membrane efflux proteins (OEP)"/>
    <property type="match status" value="1"/>
</dbReference>
<accession>A0A517Q7V1</accession>
<sequence>MSSEFRICLTLLLLTCCGCQSGAQVHSDSVALNEPARAELNSTPPLEVPALEVSALETSDEEISESSSPEIQEVSLTVSEADNNDDPLSPPPAYHNSLNVYETISQALVGNPSLVALREMENVGVATVGVAETYPFNPWVQVQATPGQYGSNGQAAGSTYHYVLMMQQIQLAHQQQFREDAAYSSLNSIRWNISQSELQTTSTAAQLYFTVLYRRGLLEIARASQDNNSSLLQALTKRYEAGDLSAADLATVRIDTRSTSQQLRLAEANYQTALRNLRNQLGLDPDSPVDFRGDLRDIQWRMPSAETAQQWQPEVYQQQIADLSDEKAWIASWAACRPDVQVAHADIDVASANLNLASANKVPDLIIGPYYQKDASSLTHYGLRAQMDIPVINTGRPMERQRMAEFNQKTTFWRQTLLRAELEAQAAYERYKVAHQLYERERGLTSKELPQELQSLEKQFEIGEVDVVRIIQARTSILQNQRAHLDLVNELAQSAALLVGASGMPLELMISP</sequence>
<dbReference type="EMBL" id="CP037421">
    <property type="protein sequence ID" value="QDT27705.1"/>
    <property type="molecule type" value="Genomic_DNA"/>
</dbReference>
<gene>
    <name evidence="2" type="ORF">Enr10x_30240</name>
</gene>
<proteinExistence type="inferred from homology"/>
<dbReference type="Proteomes" id="UP000315647">
    <property type="component" value="Chromosome"/>
</dbReference>
<dbReference type="AlphaFoldDB" id="A0A517Q7V1"/>
<protein>
    <submittedName>
        <fullName evidence="2">Outer membrane efflux protein</fullName>
    </submittedName>
</protein>